<dbReference type="NCBIfam" id="TIGR00191">
    <property type="entry name" value="thrB"/>
    <property type="match status" value="1"/>
</dbReference>
<feature type="binding site" evidence="12">
    <location>
        <begin position="84"/>
        <end position="94"/>
    </location>
    <ligand>
        <name>ATP</name>
        <dbReference type="ChEBI" id="CHEBI:30616"/>
    </ligand>
</feature>
<keyword evidence="5 12" id="KW-0028">Amino-acid biosynthesis</keyword>
<sequence>MRYLIKVPATSANLGPGFDTIGICWDLYLRIDIELNSLEKRILNNNKEEIKKNDLFLQSLAYTLDYLRFKEDLKYTIKIESEIPIGKGLGSSAAAILGGIFTAEIIANKKLEKFEKIKIALNFENHIDNLSACLEGGVVICLKNENEIFFSKLPVYSNIYGVIFIPKYTLSTESARKILPQNYPKEDVIFNLQKLSFLITGLIKGDEALIDMGMDDKIHQPYRFKLVKEYNTLKEELKKFNKKLVLSGAGPSLITLTFSYKKALEILKNLENNLKNKIDGKLMVLKVNNEGIKIENL</sequence>
<dbReference type="InterPro" id="IPR014721">
    <property type="entry name" value="Ribsml_uS5_D2-typ_fold_subgr"/>
</dbReference>
<evidence type="ECO:0000256" key="11">
    <source>
        <dbReference type="ARBA" id="ARBA00049375"/>
    </source>
</evidence>
<evidence type="ECO:0000259" key="14">
    <source>
        <dbReference type="Pfam" id="PF00288"/>
    </source>
</evidence>
<dbReference type="HAMAP" id="MF_00384">
    <property type="entry name" value="Homoser_kinase"/>
    <property type="match status" value="1"/>
</dbReference>
<dbReference type="Gene3D" id="3.30.230.10">
    <property type="match status" value="1"/>
</dbReference>
<comment type="similarity">
    <text evidence="2 12">Belongs to the GHMP kinase family. Homoserine kinase subfamily.</text>
</comment>
<dbReference type="KEGG" id="dtu:Dtur_1368"/>
<dbReference type="EnsemblBacteria" id="ACK42642">
    <property type="protein sequence ID" value="ACK42642"/>
    <property type="gene ID" value="Dtur_1368"/>
</dbReference>
<gene>
    <name evidence="12" type="primary">thrB</name>
    <name evidence="16" type="ordered locus">Dtur_1368</name>
</gene>
<dbReference type="EMBL" id="CP001251">
    <property type="protein sequence ID" value="ACK42642.1"/>
    <property type="molecule type" value="Genomic_DNA"/>
</dbReference>
<feature type="coiled-coil region" evidence="13">
    <location>
        <begin position="223"/>
        <end position="280"/>
    </location>
</feature>
<evidence type="ECO:0000256" key="5">
    <source>
        <dbReference type="ARBA" id="ARBA00022605"/>
    </source>
</evidence>
<dbReference type="InterPro" id="IPR006204">
    <property type="entry name" value="GHMP_kinase_N_dom"/>
</dbReference>
<dbReference type="InterPro" id="IPR036554">
    <property type="entry name" value="GHMP_kinase_C_sf"/>
</dbReference>
<dbReference type="GO" id="GO:0005737">
    <property type="term" value="C:cytoplasm"/>
    <property type="evidence" value="ECO:0007669"/>
    <property type="project" value="UniProtKB-SubCell"/>
</dbReference>
<keyword evidence="10 12" id="KW-0067">ATP-binding</keyword>
<evidence type="ECO:0000256" key="1">
    <source>
        <dbReference type="ARBA" id="ARBA00005015"/>
    </source>
</evidence>
<dbReference type="AlphaFoldDB" id="B8E0J7"/>
<protein>
    <recommendedName>
        <fullName evidence="4 12">Homoserine kinase</fullName>
        <shortName evidence="12">HK</shortName>
        <shortName evidence="12">HSK</shortName>
        <ecNumber evidence="3 12">2.7.1.39</ecNumber>
    </recommendedName>
</protein>
<dbReference type="PANTHER" id="PTHR20861">
    <property type="entry name" value="HOMOSERINE/4-DIPHOSPHOCYTIDYL-2-C-METHYL-D-ERYTHRITOL KINASE"/>
    <property type="match status" value="1"/>
</dbReference>
<evidence type="ECO:0000313" key="17">
    <source>
        <dbReference type="Proteomes" id="UP000007719"/>
    </source>
</evidence>
<name>B8E0J7_DICTD</name>
<dbReference type="PATRIC" id="fig|515635.4.peg.1413"/>
<dbReference type="HOGENOM" id="CLU_041243_0_2_0"/>
<evidence type="ECO:0000256" key="10">
    <source>
        <dbReference type="ARBA" id="ARBA00022840"/>
    </source>
</evidence>
<keyword evidence="13" id="KW-0175">Coiled coil</keyword>
<evidence type="ECO:0000256" key="12">
    <source>
        <dbReference type="HAMAP-Rule" id="MF_00384"/>
    </source>
</evidence>
<dbReference type="FunCoup" id="B8E0J7">
    <property type="interactions" value="270"/>
</dbReference>
<keyword evidence="17" id="KW-1185">Reference proteome</keyword>
<feature type="domain" description="GHMP kinase N-terminal" evidence="14">
    <location>
        <begin position="68"/>
        <end position="137"/>
    </location>
</feature>
<dbReference type="PIRSF" id="PIRSF000676">
    <property type="entry name" value="Homoser_kin"/>
    <property type="match status" value="1"/>
</dbReference>
<comment type="function">
    <text evidence="12">Catalyzes the ATP-dependent phosphorylation of L-homoserine to L-homoserine phosphate.</text>
</comment>
<dbReference type="GO" id="GO:0005524">
    <property type="term" value="F:ATP binding"/>
    <property type="evidence" value="ECO:0007669"/>
    <property type="project" value="UniProtKB-UniRule"/>
</dbReference>
<dbReference type="UniPathway" id="UPA00050">
    <property type="reaction ID" value="UER00064"/>
</dbReference>
<comment type="pathway">
    <text evidence="1 12">Amino-acid biosynthesis; L-threonine biosynthesis; L-threonine from L-aspartate: step 4/5.</text>
</comment>
<dbReference type="STRING" id="515635.Dtur_1368"/>
<keyword evidence="8 12" id="KW-0547">Nucleotide-binding</keyword>
<evidence type="ECO:0000256" key="9">
    <source>
        <dbReference type="ARBA" id="ARBA00022777"/>
    </source>
</evidence>
<evidence type="ECO:0000256" key="3">
    <source>
        <dbReference type="ARBA" id="ARBA00012078"/>
    </source>
</evidence>
<dbReference type="SUPFAM" id="SSF55060">
    <property type="entry name" value="GHMP Kinase, C-terminal domain"/>
    <property type="match status" value="1"/>
</dbReference>
<dbReference type="InParanoid" id="B8E0J7"/>
<keyword evidence="6 12" id="KW-0808">Transferase</keyword>
<evidence type="ECO:0000256" key="13">
    <source>
        <dbReference type="SAM" id="Coils"/>
    </source>
</evidence>
<dbReference type="InterPro" id="IPR013750">
    <property type="entry name" value="GHMP_kinase_C_dom"/>
</dbReference>
<dbReference type="InterPro" id="IPR006203">
    <property type="entry name" value="GHMP_knse_ATP-bd_CS"/>
</dbReference>
<evidence type="ECO:0000256" key="7">
    <source>
        <dbReference type="ARBA" id="ARBA00022697"/>
    </source>
</evidence>
<dbReference type="GO" id="GO:0009088">
    <property type="term" value="P:threonine biosynthetic process"/>
    <property type="evidence" value="ECO:0007669"/>
    <property type="project" value="UniProtKB-UniRule"/>
</dbReference>
<dbReference type="InterPro" id="IPR020568">
    <property type="entry name" value="Ribosomal_Su5_D2-typ_SF"/>
</dbReference>
<dbReference type="Proteomes" id="UP000007719">
    <property type="component" value="Chromosome"/>
</dbReference>
<dbReference type="GO" id="GO:0004413">
    <property type="term" value="F:homoserine kinase activity"/>
    <property type="evidence" value="ECO:0007669"/>
    <property type="project" value="UniProtKB-UniRule"/>
</dbReference>
<dbReference type="PRINTS" id="PR00958">
    <property type="entry name" value="HOMSERKINASE"/>
</dbReference>
<dbReference type="Gene3D" id="3.30.70.890">
    <property type="entry name" value="GHMP kinase, C-terminal domain"/>
    <property type="match status" value="1"/>
</dbReference>
<dbReference type="eggNOG" id="COG0083">
    <property type="taxonomic scope" value="Bacteria"/>
</dbReference>
<feature type="domain" description="GHMP kinase C-terminal" evidence="15">
    <location>
        <begin position="202"/>
        <end position="275"/>
    </location>
</feature>
<keyword evidence="9 12" id="KW-0418">Kinase</keyword>
<dbReference type="PROSITE" id="PS00627">
    <property type="entry name" value="GHMP_KINASES_ATP"/>
    <property type="match status" value="1"/>
</dbReference>
<comment type="subcellular location">
    <subcellularLocation>
        <location evidence="12">Cytoplasm</location>
    </subcellularLocation>
</comment>
<dbReference type="InterPro" id="IPR000870">
    <property type="entry name" value="Homoserine_kinase"/>
</dbReference>
<reference evidence="17" key="1">
    <citation type="journal article" date="2016" name="Front. Microbiol.">
        <title>The complete genome sequence of hyperthermophile Dictyoglomus turgidum DSM 6724 reveals a specialized carbohydrate fermentor.</title>
        <authorList>
            <person name="Brumm P.J."/>
            <person name="Gowda K."/>
            <person name="Robb F.T."/>
            <person name="Mead D.A."/>
        </authorList>
    </citation>
    <scope>NUCLEOTIDE SEQUENCE [LARGE SCALE GENOMIC DNA]</scope>
    <source>
        <strain evidence="17">DSM 6724 / Z-1310</strain>
    </source>
</reference>
<keyword evidence="12" id="KW-0963">Cytoplasm</keyword>
<evidence type="ECO:0000259" key="15">
    <source>
        <dbReference type="Pfam" id="PF08544"/>
    </source>
</evidence>
<dbReference type="OrthoDB" id="9769912at2"/>
<dbReference type="EC" id="2.7.1.39" evidence="3 12"/>
<dbReference type="Pfam" id="PF00288">
    <property type="entry name" value="GHMP_kinases_N"/>
    <property type="match status" value="1"/>
</dbReference>
<accession>B8E0J7</accession>
<dbReference type="Pfam" id="PF08544">
    <property type="entry name" value="GHMP_kinases_C"/>
    <property type="match status" value="1"/>
</dbReference>
<comment type="catalytic activity">
    <reaction evidence="11 12">
        <text>L-homoserine + ATP = O-phospho-L-homoserine + ADP + H(+)</text>
        <dbReference type="Rhea" id="RHEA:13985"/>
        <dbReference type="ChEBI" id="CHEBI:15378"/>
        <dbReference type="ChEBI" id="CHEBI:30616"/>
        <dbReference type="ChEBI" id="CHEBI:57476"/>
        <dbReference type="ChEBI" id="CHEBI:57590"/>
        <dbReference type="ChEBI" id="CHEBI:456216"/>
        <dbReference type="EC" id="2.7.1.39"/>
    </reaction>
</comment>
<dbReference type="RefSeq" id="WP_012583722.1">
    <property type="nucleotide sequence ID" value="NC_011661.1"/>
</dbReference>
<evidence type="ECO:0000256" key="4">
    <source>
        <dbReference type="ARBA" id="ARBA00017858"/>
    </source>
</evidence>
<evidence type="ECO:0000256" key="6">
    <source>
        <dbReference type="ARBA" id="ARBA00022679"/>
    </source>
</evidence>
<proteinExistence type="inferred from homology"/>
<keyword evidence="7 12" id="KW-0791">Threonine biosynthesis</keyword>
<evidence type="ECO:0000313" key="16">
    <source>
        <dbReference type="EMBL" id="ACK42642.1"/>
    </source>
</evidence>
<dbReference type="PANTHER" id="PTHR20861:SF1">
    <property type="entry name" value="HOMOSERINE KINASE"/>
    <property type="match status" value="1"/>
</dbReference>
<evidence type="ECO:0000256" key="8">
    <source>
        <dbReference type="ARBA" id="ARBA00022741"/>
    </source>
</evidence>
<organism evidence="16 17">
    <name type="scientific">Dictyoglomus turgidum (strain DSM 6724 / Z-1310)</name>
    <dbReference type="NCBI Taxonomy" id="515635"/>
    <lineage>
        <taxon>Bacteria</taxon>
        <taxon>Pseudomonadati</taxon>
        <taxon>Dictyoglomota</taxon>
        <taxon>Dictyoglomia</taxon>
        <taxon>Dictyoglomales</taxon>
        <taxon>Dictyoglomaceae</taxon>
        <taxon>Dictyoglomus</taxon>
    </lineage>
</organism>
<evidence type="ECO:0000256" key="2">
    <source>
        <dbReference type="ARBA" id="ARBA00007370"/>
    </source>
</evidence>
<dbReference type="SUPFAM" id="SSF54211">
    <property type="entry name" value="Ribosomal protein S5 domain 2-like"/>
    <property type="match status" value="1"/>
</dbReference>